<name>Q21Q45_ALBFT</name>
<dbReference type="Proteomes" id="UP000008332">
    <property type="component" value="Plasmid unnamed1"/>
</dbReference>
<dbReference type="EMBL" id="CP000268">
    <property type="protein sequence ID" value="ABD72100.1"/>
    <property type="molecule type" value="Genomic_DNA"/>
</dbReference>
<comment type="catalytic activity">
    <reaction evidence="1">
        <text>ATP + protein L-histidine = ADP + protein N-phospho-L-histidine.</text>
        <dbReference type="EC" id="2.7.13.3"/>
    </reaction>
</comment>
<dbReference type="CDD" id="cd00075">
    <property type="entry name" value="HATPase"/>
    <property type="match status" value="1"/>
</dbReference>
<keyword evidence="6" id="KW-0808">Transferase</keyword>
<accession>Q21Q45</accession>
<dbReference type="InterPro" id="IPR004358">
    <property type="entry name" value="Sig_transdc_His_kin-like_C"/>
</dbReference>
<dbReference type="PRINTS" id="PR00344">
    <property type="entry name" value="BCTRLSENSOR"/>
</dbReference>
<feature type="transmembrane region" description="Helical" evidence="4">
    <location>
        <begin position="173"/>
        <end position="193"/>
    </location>
</feature>
<dbReference type="SUPFAM" id="SSF55874">
    <property type="entry name" value="ATPase domain of HSP90 chaperone/DNA topoisomerase II/histidine kinase"/>
    <property type="match status" value="1"/>
</dbReference>
<dbReference type="InterPro" id="IPR003661">
    <property type="entry name" value="HisK_dim/P_dom"/>
</dbReference>
<evidence type="ECO:0000313" key="7">
    <source>
        <dbReference type="Proteomes" id="UP000008332"/>
    </source>
</evidence>
<dbReference type="PROSITE" id="PS50109">
    <property type="entry name" value="HIS_KIN"/>
    <property type="match status" value="1"/>
</dbReference>
<feature type="transmembrane region" description="Helical" evidence="4">
    <location>
        <begin position="69"/>
        <end position="87"/>
    </location>
</feature>
<feature type="transmembrane region" description="Helical" evidence="4">
    <location>
        <begin position="99"/>
        <end position="118"/>
    </location>
</feature>
<organism evidence="6 7">
    <name type="scientific">Albidiferax ferrireducens (strain ATCC BAA-621 / DSM 15236 / T118)</name>
    <name type="common">Rhodoferax ferrireducens</name>
    <dbReference type="NCBI Taxonomy" id="338969"/>
    <lineage>
        <taxon>Bacteria</taxon>
        <taxon>Pseudomonadati</taxon>
        <taxon>Pseudomonadota</taxon>
        <taxon>Betaproteobacteria</taxon>
        <taxon>Burkholderiales</taxon>
        <taxon>Comamonadaceae</taxon>
        <taxon>Rhodoferax</taxon>
    </lineage>
</organism>
<dbReference type="SMART" id="SM00387">
    <property type="entry name" value="HATPase_c"/>
    <property type="match status" value="1"/>
</dbReference>
<evidence type="ECO:0000313" key="6">
    <source>
        <dbReference type="EMBL" id="ABD72100.1"/>
    </source>
</evidence>
<dbReference type="Pfam" id="PF02518">
    <property type="entry name" value="HATPase_c"/>
    <property type="match status" value="1"/>
</dbReference>
<dbReference type="OrthoDB" id="9812260at2"/>
<evidence type="ECO:0000256" key="2">
    <source>
        <dbReference type="ARBA" id="ARBA00012438"/>
    </source>
</evidence>
<keyword evidence="6" id="KW-0418">Kinase</keyword>
<keyword evidence="4" id="KW-0472">Membrane</keyword>
<gene>
    <name evidence="6" type="ordered locus">Rfer_4414</name>
</gene>
<reference evidence="7" key="1">
    <citation type="submission" date="2006-02" db="EMBL/GenBank/DDBJ databases">
        <title>Complete sequence of plasmid 1 of Rhodoferax ferrireducens DSM 15236.</title>
        <authorList>
            <person name="Copeland A."/>
            <person name="Lucas S."/>
            <person name="Lapidus A."/>
            <person name="Barry K."/>
            <person name="Detter J.C."/>
            <person name="Glavina del Rio T."/>
            <person name="Hammon N."/>
            <person name="Israni S."/>
            <person name="Pitluck S."/>
            <person name="Brettin T."/>
            <person name="Bruce D."/>
            <person name="Han C."/>
            <person name="Tapia R."/>
            <person name="Gilna P."/>
            <person name="Kiss H."/>
            <person name="Schmutz J."/>
            <person name="Larimer F."/>
            <person name="Land M."/>
            <person name="Kyrpides N."/>
            <person name="Ivanova N."/>
            <person name="Richardson P."/>
        </authorList>
    </citation>
    <scope>NUCLEOTIDE SEQUENCE [LARGE SCALE GENOMIC DNA]</scope>
    <source>
        <strain evidence="7">ATCC BAA-621 / DSM 15236 / T118</strain>
        <plasmid evidence="7">Plasmid pDSM15236</plasmid>
    </source>
</reference>
<keyword evidence="6" id="KW-0614">Plasmid</keyword>
<dbReference type="Gene3D" id="1.10.287.130">
    <property type="match status" value="1"/>
</dbReference>
<dbReference type="PANTHER" id="PTHR43065">
    <property type="entry name" value="SENSOR HISTIDINE KINASE"/>
    <property type="match status" value="1"/>
</dbReference>
<evidence type="ECO:0000256" key="4">
    <source>
        <dbReference type="SAM" id="Phobius"/>
    </source>
</evidence>
<evidence type="ECO:0000256" key="1">
    <source>
        <dbReference type="ARBA" id="ARBA00000085"/>
    </source>
</evidence>
<feature type="transmembrane region" description="Helical" evidence="4">
    <location>
        <begin position="125"/>
        <end position="153"/>
    </location>
</feature>
<dbReference type="GO" id="GO:0000155">
    <property type="term" value="F:phosphorelay sensor kinase activity"/>
    <property type="evidence" value="ECO:0007669"/>
    <property type="project" value="InterPro"/>
</dbReference>
<protein>
    <recommendedName>
        <fullName evidence="2">histidine kinase</fullName>
        <ecNumber evidence="2">2.7.13.3</ecNumber>
    </recommendedName>
</protein>
<sequence>MAHQSTRINMSIFTVSLQLYLKVFPRPKFEDQDMKRLSGAYSDINALTIISLLLYMLENLWVKASPPAAVMMIVFLVLFLIAERWAIYKGFAKFSVLSYAFLIGAFWLGLTHLATTIVHTQTMILCLGLAAVTIALGTGYGLGVLFAYVGLLLWGTLAEQVAGMSQIAYAQTIKHFAVATTILTVLFVVCAIMRRHLIEERQLALRERDSAREHLEQTNQLLAKLLSEKSEQLDLTVNETNKVFVKHEQFSNLGTLVSGLSHELGTPIGNAVLTSSNMIAWSHEMQEKLGQDPQREKRLSQYMMEGAQIISRNLDRANTLVTNFKQVSLDQLGSNRLTVNLADCIKQSIFALKPTLSKYGVRVKLRLDESIKMETFPFAIEQIVTNLVTNAVIHGLEKKPDGIVTIRTWIKSGTSDVCIEVADNGWGIHHEVVTRIFEPFFTTKRGRGGTGMGLSIVAHLATAILAGDIDVNTGPDGSKFIVTIPLSSPTVENDSSPPDTVPGFLQ</sequence>
<keyword evidence="3" id="KW-0597">Phosphoprotein</keyword>
<dbReference type="EC" id="2.7.13.3" evidence="2"/>
<evidence type="ECO:0000259" key="5">
    <source>
        <dbReference type="PROSITE" id="PS50109"/>
    </source>
</evidence>
<feature type="domain" description="Histidine kinase" evidence="5">
    <location>
        <begin position="259"/>
        <end position="488"/>
    </location>
</feature>
<feature type="transmembrane region" description="Helical" evidence="4">
    <location>
        <begin position="39"/>
        <end position="57"/>
    </location>
</feature>
<dbReference type="eggNOG" id="COG4191">
    <property type="taxonomic scope" value="Bacteria"/>
</dbReference>
<dbReference type="Gene3D" id="3.30.565.10">
    <property type="entry name" value="Histidine kinase-like ATPase, C-terminal domain"/>
    <property type="match status" value="1"/>
</dbReference>
<dbReference type="KEGG" id="rfr:Rfer_4414"/>
<dbReference type="CDD" id="cd00082">
    <property type="entry name" value="HisKA"/>
    <property type="match status" value="1"/>
</dbReference>
<keyword evidence="4" id="KW-0812">Transmembrane</keyword>
<keyword evidence="4" id="KW-1133">Transmembrane helix</keyword>
<dbReference type="InterPro" id="IPR005467">
    <property type="entry name" value="His_kinase_dom"/>
</dbReference>
<dbReference type="InterPro" id="IPR036890">
    <property type="entry name" value="HATPase_C_sf"/>
</dbReference>
<dbReference type="InterPro" id="IPR003594">
    <property type="entry name" value="HATPase_dom"/>
</dbReference>
<dbReference type="AlphaFoldDB" id="Q21Q45"/>
<proteinExistence type="predicted"/>
<evidence type="ECO:0000256" key="3">
    <source>
        <dbReference type="ARBA" id="ARBA00022553"/>
    </source>
</evidence>
<keyword evidence="7" id="KW-1185">Reference proteome</keyword>
<dbReference type="HOGENOM" id="CLU_538484_0_0_4"/>
<geneLocation type="plasmid" evidence="7">
    <name>pDSM15236</name>
</geneLocation>